<sequence>MDSRRQGKPLPVVGVDVGGTKTRIDTLFSRHRQSLTLASDSWRRNSDTVLPHDMSRLAELVQAQAAKRRPGPAVLCLGLHGADTPQQLNLATTALTEQLPGWRIRVVNDAELLGPTAGIRQALNLVVGTGMVVVGRDTSGNLVRADGYGYGWLLGDYGSAPALVREAVREILNRGVVAGTEAVMEDPLTQDLLEHFTVRDINQLALAFGSSADEQAWGRLAPLFFRSLQKGSAIADEILDQAVTRIGLAVKAVIHAGACGRQVVAAGGVITHQPIMAHRLSGVLASLTGGPVGLRLLEDPPVTGALALASKLQSDTGQTTSADETIIMPINKKGTES</sequence>
<dbReference type="InterPro" id="IPR043129">
    <property type="entry name" value="ATPase_NBD"/>
</dbReference>
<accession>A0AAD0EWB8</accession>
<name>A0AAD0EWB8_9BIFI</name>
<dbReference type="InterPro" id="IPR052519">
    <property type="entry name" value="Euk-type_GlcNAc_Kinase"/>
</dbReference>
<dbReference type="Proteomes" id="UP000224056">
    <property type="component" value="Chromosome"/>
</dbReference>
<evidence type="ECO:0000313" key="1">
    <source>
        <dbReference type="EMBL" id="ATO42095.1"/>
    </source>
</evidence>
<dbReference type="Gene3D" id="3.30.420.40">
    <property type="match status" value="2"/>
</dbReference>
<evidence type="ECO:0000313" key="2">
    <source>
        <dbReference type="Proteomes" id="UP000224056"/>
    </source>
</evidence>
<dbReference type="PANTHER" id="PTHR43190:SF3">
    <property type="entry name" value="N-ACETYL-D-GLUCOSAMINE KINASE"/>
    <property type="match status" value="1"/>
</dbReference>
<proteinExistence type="predicted"/>
<dbReference type="EMBL" id="CP017696">
    <property type="protein sequence ID" value="ATO42095.1"/>
    <property type="molecule type" value="Genomic_DNA"/>
</dbReference>
<dbReference type="PANTHER" id="PTHR43190">
    <property type="entry name" value="N-ACETYL-D-GLUCOSAMINE KINASE"/>
    <property type="match status" value="1"/>
</dbReference>
<organism evidence="1 2">
    <name type="scientific">Bifidobacterium asteroides DSM 20089</name>
    <dbReference type="NCBI Taxonomy" id="1437594"/>
    <lineage>
        <taxon>Bacteria</taxon>
        <taxon>Bacillati</taxon>
        <taxon>Actinomycetota</taxon>
        <taxon>Actinomycetes</taxon>
        <taxon>Bifidobacteriales</taxon>
        <taxon>Bifidobacteriaceae</taxon>
        <taxon>Bifidobacterium</taxon>
    </lineage>
</organism>
<dbReference type="SUPFAM" id="SSF53067">
    <property type="entry name" value="Actin-like ATPase domain"/>
    <property type="match status" value="2"/>
</dbReference>
<evidence type="ECO:0008006" key="3">
    <source>
        <dbReference type="Google" id="ProtNLM"/>
    </source>
</evidence>
<gene>
    <name evidence="1" type="ORF">BA20089_08260</name>
</gene>
<reference evidence="1 2" key="1">
    <citation type="submission" date="2016-10" db="EMBL/GenBank/DDBJ databases">
        <title>The whole genome sequencing and assembly of B. asteroides DSM 20089 strain.</title>
        <authorList>
            <person name="Lee Y.-J."/>
            <person name="Park M.-K."/>
            <person name="Yi H."/>
            <person name="Bahn Y.-S."/>
            <person name="Kim J.F."/>
            <person name="Lee D.-W."/>
        </authorList>
    </citation>
    <scope>NUCLEOTIDE SEQUENCE [LARGE SCALE GENOMIC DNA]</scope>
    <source>
        <strain evidence="1 2">DSM 20089</strain>
    </source>
</reference>
<dbReference type="AlphaFoldDB" id="A0AAD0EWB8"/>
<protein>
    <recommendedName>
        <fullName evidence="3">BadF/BadG/BcrA/BcrD ATPase family protein</fullName>
    </recommendedName>
</protein>